<dbReference type="Gene3D" id="3.30.2160.10">
    <property type="entry name" value="Hect, E3 ligase catalytic domain"/>
    <property type="match status" value="1"/>
</dbReference>
<dbReference type="GO" id="GO:0061630">
    <property type="term" value="F:ubiquitin protein ligase activity"/>
    <property type="evidence" value="ECO:0007669"/>
    <property type="project" value="UniProtKB-EC"/>
</dbReference>
<feature type="active site" description="Glycyl thioester intermediate" evidence="6">
    <location>
        <position position="337"/>
    </location>
</feature>
<dbReference type="Pfam" id="PF00632">
    <property type="entry name" value="HECT"/>
    <property type="match status" value="1"/>
</dbReference>
<sequence>MWRSYSSFDESSMEVDLYERKDGNETLNSISGQVSVGGDRDLIQAPLGLFPLPWPPNADASDGSPFFKVIEYFLLLGRVVAKALQDGRLLDLPLSTAFYKLVLGQELDLHDILSFDTELGKTLQGLQALVSRKQYLESMGGYDQDEVVDLRFHGVPIEDLCLDFTLPGYPDYILKPGDDNVDLTKLEEYIFLVVDATVRTGIIRQIEAFKSGFNQVFDVSSLQIFSPNELDYLLCGRREFWKAETLVDHLKFDHGYTAKSPAIVYLLELMGEFTPDQQRLFCQFVTGAPRLPPGGLAVLNPKLTIVRKHSSTTSNTTLNGMGSSETADDDLPSVMTCANYLKLPPYSTKEIMCKKLLYAISEGQGSFDLS</sequence>
<evidence type="ECO:0000256" key="6">
    <source>
        <dbReference type="PROSITE-ProRule" id="PRU00104"/>
    </source>
</evidence>
<dbReference type="InterPro" id="IPR045322">
    <property type="entry name" value="HECTD1/TRIP12-like"/>
</dbReference>
<dbReference type="AlphaFoldDB" id="A0ABC8RIY2"/>
<evidence type="ECO:0000256" key="2">
    <source>
        <dbReference type="ARBA" id="ARBA00006331"/>
    </source>
</evidence>
<dbReference type="PANTHER" id="PTHR45670">
    <property type="entry name" value="E3 UBIQUITIN-PROTEIN LIGASE TRIP12"/>
    <property type="match status" value="1"/>
</dbReference>
<evidence type="ECO:0000259" key="7">
    <source>
        <dbReference type="PROSITE" id="PS50237"/>
    </source>
</evidence>
<keyword evidence="9" id="KW-1185">Reference proteome</keyword>
<comment type="similarity">
    <text evidence="2">Belongs to the UPL family. K-HECT subfamily.</text>
</comment>
<evidence type="ECO:0000313" key="9">
    <source>
        <dbReference type="Proteomes" id="UP001642360"/>
    </source>
</evidence>
<reference evidence="8 9" key="1">
    <citation type="submission" date="2024-02" db="EMBL/GenBank/DDBJ databases">
        <authorList>
            <person name="Vignale AGUSTIN F."/>
            <person name="Sosa J E."/>
            <person name="Modenutti C."/>
        </authorList>
    </citation>
    <scope>NUCLEOTIDE SEQUENCE [LARGE SCALE GENOMIC DNA]</scope>
</reference>
<dbReference type="FunFam" id="3.30.2410.10:FF:000007">
    <property type="entry name" value="Putative E3 ubiquitin-protein ligase HECTD1"/>
    <property type="match status" value="1"/>
</dbReference>
<feature type="domain" description="HECT" evidence="7">
    <location>
        <begin position="70"/>
        <end position="370"/>
    </location>
</feature>
<dbReference type="SMART" id="SM00119">
    <property type="entry name" value="HECTc"/>
    <property type="match status" value="1"/>
</dbReference>
<name>A0ABC8RIY2_9AQUA</name>
<keyword evidence="4" id="KW-0808">Transferase</keyword>
<dbReference type="PROSITE" id="PS50237">
    <property type="entry name" value="HECT"/>
    <property type="match status" value="1"/>
</dbReference>
<evidence type="ECO:0000313" key="8">
    <source>
        <dbReference type="EMBL" id="CAK9144919.1"/>
    </source>
</evidence>
<comment type="catalytic activity">
    <reaction evidence="1">
        <text>S-ubiquitinyl-[E2 ubiquitin-conjugating enzyme]-L-cysteine + [acceptor protein]-L-lysine = [E2 ubiquitin-conjugating enzyme]-L-cysteine + N(6)-ubiquitinyl-[acceptor protein]-L-lysine.</text>
        <dbReference type="EC" id="2.3.2.26"/>
    </reaction>
</comment>
<dbReference type="PANTHER" id="PTHR45670:SF1">
    <property type="entry name" value="E3 UBIQUITIN-PROTEIN LIGASE HECTD1"/>
    <property type="match status" value="1"/>
</dbReference>
<proteinExistence type="inferred from homology"/>
<keyword evidence="5 6" id="KW-0833">Ubl conjugation pathway</keyword>
<comment type="caution">
    <text evidence="8">The sequence shown here is derived from an EMBL/GenBank/DDBJ whole genome shotgun (WGS) entry which is preliminary data.</text>
</comment>
<dbReference type="EMBL" id="CAUOFW020001440">
    <property type="protein sequence ID" value="CAK9144919.1"/>
    <property type="molecule type" value="Genomic_DNA"/>
</dbReference>
<dbReference type="Gene3D" id="3.90.1750.10">
    <property type="entry name" value="Hect, E3 ligase catalytic domains"/>
    <property type="match status" value="1"/>
</dbReference>
<evidence type="ECO:0000256" key="4">
    <source>
        <dbReference type="ARBA" id="ARBA00022679"/>
    </source>
</evidence>
<protein>
    <recommendedName>
        <fullName evidence="3">HECT-type E3 ubiquitin transferase</fullName>
        <ecNumber evidence="3">2.3.2.26</ecNumber>
    </recommendedName>
</protein>
<organism evidence="8 9">
    <name type="scientific">Ilex paraguariensis</name>
    <name type="common">yerba mate</name>
    <dbReference type="NCBI Taxonomy" id="185542"/>
    <lineage>
        <taxon>Eukaryota</taxon>
        <taxon>Viridiplantae</taxon>
        <taxon>Streptophyta</taxon>
        <taxon>Embryophyta</taxon>
        <taxon>Tracheophyta</taxon>
        <taxon>Spermatophyta</taxon>
        <taxon>Magnoliopsida</taxon>
        <taxon>eudicotyledons</taxon>
        <taxon>Gunneridae</taxon>
        <taxon>Pentapetalae</taxon>
        <taxon>asterids</taxon>
        <taxon>campanulids</taxon>
        <taxon>Aquifoliales</taxon>
        <taxon>Aquifoliaceae</taxon>
        <taxon>Ilex</taxon>
    </lineage>
</organism>
<dbReference type="SUPFAM" id="SSF56204">
    <property type="entry name" value="Hect, E3 ligase catalytic domain"/>
    <property type="match status" value="1"/>
</dbReference>
<dbReference type="InterPro" id="IPR000569">
    <property type="entry name" value="HECT_dom"/>
</dbReference>
<dbReference type="InterPro" id="IPR035983">
    <property type="entry name" value="Hect_E3_ubiquitin_ligase"/>
</dbReference>
<evidence type="ECO:0000256" key="5">
    <source>
        <dbReference type="ARBA" id="ARBA00022786"/>
    </source>
</evidence>
<dbReference type="Gene3D" id="3.30.2410.10">
    <property type="entry name" value="Hect, E3 ligase catalytic domain"/>
    <property type="match status" value="1"/>
</dbReference>
<evidence type="ECO:0000256" key="1">
    <source>
        <dbReference type="ARBA" id="ARBA00000885"/>
    </source>
</evidence>
<accession>A0ABC8RIY2</accession>
<dbReference type="EC" id="2.3.2.26" evidence="3"/>
<evidence type="ECO:0000256" key="3">
    <source>
        <dbReference type="ARBA" id="ARBA00012485"/>
    </source>
</evidence>
<dbReference type="Proteomes" id="UP001642360">
    <property type="component" value="Unassembled WGS sequence"/>
</dbReference>
<gene>
    <name evidence="8" type="ORF">ILEXP_LOCUS12703</name>
</gene>